<gene>
    <name evidence="3" type="primary">LOC108807099</name>
</gene>
<name>A0A9W3BYR5_RAPSA</name>
<feature type="transmembrane region" description="Helical" evidence="1">
    <location>
        <begin position="372"/>
        <end position="393"/>
    </location>
</feature>
<dbReference type="RefSeq" id="XP_056844402.1">
    <property type="nucleotide sequence ID" value="XM_056988422.1"/>
</dbReference>
<evidence type="ECO:0000313" key="2">
    <source>
        <dbReference type="Proteomes" id="UP000504610"/>
    </source>
</evidence>
<accession>A0A9W3BYR5</accession>
<feature type="transmembrane region" description="Helical" evidence="1">
    <location>
        <begin position="213"/>
        <end position="232"/>
    </location>
</feature>
<dbReference type="AlphaFoldDB" id="A0A9W3BYR5"/>
<evidence type="ECO:0000313" key="3">
    <source>
        <dbReference type="RefSeq" id="XP_056844402.1"/>
    </source>
</evidence>
<keyword evidence="1" id="KW-1133">Transmembrane helix</keyword>
<protein>
    <submittedName>
        <fullName evidence="3">Uncharacterized protein LOC108807099</fullName>
    </submittedName>
</protein>
<dbReference type="Proteomes" id="UP000504610">
    <property type="component" value="Chromosome 6"/>
</dbReference>
<reference evidence="3" key="2">
    <citation type="submission" date="2025-08" db="UniProtKB">
        <authorList>
            <consortium name="RefSeq"/>
        </authorList>
    </citation>
    <scope>IDENTIFICATION</scope>
    <source>
        <tissue evidence="3">Leaf</tissue>
    </source>
</reference>
<feature type="transmembrane region" description="Helical" evidence="1">
    <location>
        <begin position="162"/>
        <end position="182"/>
    </location>
</feature>
<keyword evidence="2" id="KW-1185">Reference proteome</keyword>
<dbReference type="KEGG" id="rsz:108807099"/>
<evidence type="ECO:0000256" key="1">
    <source>
        <dbReference type="SAM" id="Phobius"/>
    </source>
</evidence>
<dbReference type="GeneID" id="108807099"/>
<proteinExistence type="predicted"/>
<feature type="transmembrane region" description="Helical" evidence="1">
    <location>
        <begin position="189"/>
        <end position="207"/>
    </location>
</feature>
<feature type="transmembrane region" description="Helical" evidence="1">
    <location>
        <begin position="350"/>
        <end position="366"/>
    </location>
</feature>
<feature type="transmembrane region" description="Helical" evidence="1">
    <location>
        <begin position="270"/>
        <end position="289"/>
    </location>
</feature>
<sequence>MVSQGWDPGDLWLHREYRKVLSGYRRANLHLYESCSGGWKQKDLMETWKVTVRKYLMDSRRILWRLGKSRKARQGDSTRSLTLSRRGEVSARISQSRDCGRMILVPIKTKSQDLGNGNHSVEEDVMDLDENRIDVDGNEKVISGDEEFIVIIGFKDLWCECLVSFSVFIFVFSISSVSISFCSTDEVSWLYFGLLFLVCLHVKVLNWNKFGFFGFYFTCVLALLGRNVWFLWHNVCSTQKWRITGYYLILWSILNGRFEVMWFSCTHSRLWIILAGLFTAIQSISLVSLNQTKRVDQNLEKRFGNPLMVSQTDDCMVIRFDVRRRVLQTLYRPQPNHDIFMDQSDTEVKLWWQVVVFGFSIFQTLINSMSMLFPFVLVAFWLCISIGLSLFACNDHGLWYWNKIIGSEFLREAKVFGQRHIIGRMVLLWYKDLDWDFWIIWTKRASARQQPRYGIWLCQMVIQNIGMVQRQGLKVTGDTQVISNLVGSLRRVNSVVNNWVYIGIMAGFVFRMVIGKGDCVRAIIHTSYTLRLRDGQTEFLYCWNCWNLNLFLFLMETGRIQSWDWITLQRSWLLVLGLGIHRSSLSPQLSAPESLILFFYENI</sequence>
<reference evidence="2" key="1">
    <citation type="journal article" date="2019" name="Database">
        <title>The radish genome database (RadishGD): an integrated information resource for radish genomics.</title>
        <authorList>
            <person name="Yu H.J."/>
            <person name="Baek S."/>
            <person name="Lee Y.J."/>
            <person name="Cho A."/>
            <person name="Mun J.H."/>
        </authorList>
    </citation>
    <scope>NUCLEOTIDE SEQUENCE [LARGE SCALE GENOMIC DNA]</scope>
    <source>
        <strain evidence="2">cv. WK10039</strain>
    </source>
</reference>
<organism evidence="2 3">
    <name type="scientific">Raphanus sativus</name>
    <name type="common">Radish</name>
    <name type="synonym">Raphanus raphanistrum var. sativus</name>
    <dbReference type="NCBI Taxonomy" id="3726"/>
    <lineage>
        <taxon>Eukaryota</taxon>
        <taxon>Viridiplantae</taxon>
        <taxon>Streptophyta</taxon>
        <taxon>Embryophyta</taxon>
        <taxon>Tracheophyta</taxon>
        <taxon>Spermatophyta</taxon>
        <taxon>Magnoliopsida</taxon>
        <taxon>eudicotyledons</taxon>
        <taxon>Gunneridae</taxon>
        <taxon>Pentapetalae</taxon>
        <taxon>rosids</taxon>
        <taxon>malvids</taxon>
        <taxon>Brassicales</taxon>
        <taxon>Brassicaceae</taxon>
        <taxon>Brassiceae</taxon>
        <taxon>Raphanus</taxon>
    </lineage>
</organism>
<dbReference type="OrthoDB" id="10646020at2759"/>
<keyword evidence="1" id="KW-0812">Transmembrane</keyword>
<keyword evidence="1" id="KW-0472">Membrane</keyword>